<dbReference type="EMBL" id="UZAU01000045">
    <property type="status" value="NOT_ANNOTATED_CDS"/>
    <property type="molecule type" value="Genomic_DNA"/>
</dbReference>
<evidence type="ECO:0000313" key="2">
    <source>
        <dbReference type="EnsemblPlants" id="cds.evm.model.01.1724"/>
    </source>
</evidence>
<proteinExistence type="predicted"/>
<reference evidence="2" key="1">
    <citation type="submission" date="2018-11" db="EMBL/GenBank/DDBJ databases">
        <authorList>
            <person name="Grassa J C."/>
        </authorList>
    </citation>
    <scope>NUCLEOTIDE SEQUENCE [LARGE SCALE GENOMIC DNA]</scope>
</reference>
<dbReference type="EnsemblPlants" id="evm.model.01.1724">
    <property type="protein sequence ID" value="cds.evm.model.01.1724"/>
    <property type="gene ID" value="evm.TU.01.1724"/>
</dbReference>
<organism evidence="2 3">
    <name type="scientific">Cannabis sativa</name>
    <name type="common">Hemp</name>
    <name type="synonym">Marijuana</name>
    <dbReference type="NCBI Taxonomy" id="3483"/>
    <lineage>
        <taxon>Eukaryota</taxon>
        <taxon>Viridiplantae</taxon>
        <taxon>Streptophyta</taxon>
        <taxon>Embryophyta</taxon>
        <taxon>Tracheophyta</taxon>
        <taxon>Spermatophyta</taxon>
        <taxon>Magnoliopsida</taxon>
        <taxon>eudicotyledons</taxon>
        <taxon>Gunneridae</taxon>
        <taxon>Pentapetalae</taxon>
        <taxon>rosids</taxon>
        <taxon>fabids</taxon>
        <taxon>Rosales</taxon>
        <taxon>Cannabaceae</taxon>
        <taxon>Cannabis</taxon>
    </lineage>
</organism>
<dbReference type="Gramene" id="evm.model.01.1724">
    <property type="protein sequence ID" value="cds.evm.model.01.1724"/>
    <property type="gene ID" value="evm.TU.01.1724"/>
</dbReference>
<dbReference type="Proteomes" id="UP000596661">
    <property type="component" value="Chromosome 1"/>
</dbReference>
<feature type="region of interest" description="Disordered" evidence="1">
    <location>
        <begin position="1"/>
        <end position="28"/>
    </location>
</feature>
<evidence type="ECO:0000256" key="1">
    <source>
        <dbReference type="SAM" id="MobiDB-lite"/>
    </source>
</evidence>
<reference evidence="2" key="2">
    <citation type="submission" date="2021-03" db="UniProtKB">
        <authorList>
            <consortium name="EnsemblPlants"/>
        </authorList>
    </citation>
    <scope>IDENTIFICATION</scope>
</reference>
<evidence type="ECO:0000313" key="3">
    <source>
        <dbReference type="Proteomes" id="UP000596661"/>
    </source>
</evidence>
<feature type="compositionally biased region" description="Polar residues" evidence="1">
    <location>
        <begin position="1"/>
        <end position="24"/>
    </location>
</feature>
<protein>
    <submittedName>
        <fullName evidence="2">Uncharacterized protein</fullName>
    </submittedName>
</protein>
<dbReference type="AlphaFoldDB" id="A0A803NI96"/>
<name>A0A803NI96_CANSA</name>
<keyword evidence="3" id="KW-1185">Reference proteome</keyword>
<accession>A0A803NI96</accession>
<sequence>MRRITSLLSHTMVQNQSSHSTSKKSYAEAGPVGRYVTCGVRDSTTANPRRIGSGRNDGTTYYQTHRCARDRNNPPATHKRLSYNGTVSTARASTFIDHQRLTHLR</sequence>